<dbReference type="EMBL" id="SXCS01000001">
    <property type="protein sequence ID" value="NFR60452.1"/>
    <property type="molecule type" value="Genomic_DNA"/>
</dbReference>
<keyword evidence="2" id="KW-0255">Endonuclease</keyword>
<organism evidence="2 3">
    <name type="scientific">Clostridium sporogenes</name>
    <dbReference type="NCBI Taxonomy" id="1509"/>
    <lineage>
        <taxon>Bacteria</taxon>
        <taxon>Bacillati</taxon>
        <taxon>Bacillota</taxon>
        <taxon>Clostridia</taxon>
        <taxon>Eubacteriales</taxon>
        <taxon>Clostridiaceae</taxon>
        <taxon>Clostridium</taxon>
    </lineage>
</organism>
<proteinExistence type="predicted"/>
<evidence type="ECO:0000313" key="3">
    <source>
        <dbReference type="Proteomes" id="UP000486601"/>
    </source>
</evidence>
<comment type="caution">
    <text evidence="2">The sequence shown here is derived from an EMBL/GenBank/DDBJ whole genome shotgun (WGS) entry which is preliminary data.</text>
</comment>
<dbReference type="InterPro" id="IPR029471">
    <property type="entry name" value="HNH_5"/>
</dbReference>
<dbReference type="GO" id="GO:0004519">
    <property type="term" value="F:endonuclease activity"/>
    <property type="evidence" value="ECO:0007669"/>
    <property type="project" value="UniProtKB-KW"/>
</dbReference>
<protein>
    <submittedName>
        <fullName evidence="2">HNH endonuclease</fullName>
    </submittedName>
</protein>
<reference evidence="2 3" key="1">
    <citation type="submission" date="2019-04" db="EMBL/GenBank/DDBJ databases">
        <title>Genome sequencing of Clostridium botulinum Groups I-IV and Clostridium butyricum.</title>
        <authorList>
            <person name="Brunt J."/>
            <person name="Van Vliet A.H.M."/>
            <person name="Stringer S.C."/>
            <person name="Carter A.T."/>
            <person name="Peck M.W."/>
        </authorList>
    </citation>
    <scope>NUCLEOTIDE SEQUENCE [LARGE SCALE GENOMIC DNA]</scope>
    <source>
        <strain evidence="2 3">IFR 18/108</strain>
    </source>
</reference>
<feature type="domain" description="HNH endonuclease 5" evidence="1">
    <location>
        <begin position="7"/>
        <end position="58"/>
    </location>
</feature>
<sequence>MDNNRICIICRKVKNNSQFNIEHIIPESTGNKKLTINSLCKECNSKLGKKVDYEITNNIISELDRFTNKIKGKSGKIPNPFRKGKTMDGRVIYCDENLKPRLETIVEFDENLKKYIVSAPSLEEGIKIINKKLKRSGKANLTDEQIKKIRDESKVKIKQPIMQITRETDLYKIEMGFIKIAYEFMYYKIGDKYLKDKQGRILAEILNNYIYKNIESNLDSIIAELPYEKHKKTSENFKKLGEQLFGNESIHYIQIVEEINKTSVFISLFSNFIYSIVVSNKSYNLNNAVCIMNAKNGEMNMC</sequence>
<keyword evidence="2" id="KW-0378">Hydrolase</keyword>
<evidence type="ECO:0000259" key="1">
    <source>
        <dbReference type="Pfam" id="PF14279"/>
    </source>
</evidence>
<accession>A0A7X5P743</accession>
<dbReference type="Pfam" id="PF14279">
    <property type="entry name" value="HNH_5"/>
    <property type="match status" value="1"/>
</dbReference>
<dbReference type="AlphaFoldDB" id="A0A7X5P743"/>
<dbReference type="Proteomes" id="UP000486601">
    <property type="component" value="Unassembled WGS sequence"/>
</dbReference>
<dbReference type="Gene3D" id="1.10.30.50">
    <property type="match status" value="1"/>
</dbReference>
<gene>
    <name evidence="2" type="ORF">FDF70_02835</name>
</gene>
<keyword evidence="2" id="KW-0540">Nuclease</keyword>
<name>A0A7X5P743_CLOSG</name>
<evidence type="ECO:0000313" key="2">
    <source>
        <dbReference type="EMBL" id="NFR60452.1"/>
    </source>
</evidence>
<dbReference type="RefSeq" id="WP_040108646.1">
    <property type="nucleotide sequence ID" value="NZ_JACBEA010000051.1"/>
</dbReference>